<comment type="catalytic activity">
    <reaction evidence="2 4">
        <text>L-methionyl-[protein] + [thioredoxin]-disulfide + H2O = L-methionyl-(S)-S-oxide-[protein] + [thioredoxin]-dithiol</text>
        <dbReference type="Rhea" id="RHEA:14217"/>
        <dbReference type="Rhea" id="RHEA-COMP:10698"/>
        <dbReference type="Rhea" id="RHEA-COMP:10700"/>
        <dbReference type="Rhea" id="RHEA-COMP:12313"/>
        <dbReference type="Rhea" id="RHEA-COMP:12315"/>
        <dbReference type="ChEBI" id="CHEBI:15377"/>
        <dbReference type="ChEBI" id="CHEBI:16044"/>
        <dbReference type="ChEBI" id="CHEBI:29950"/>
        <dbReference type="ChEBI" id="CHEBI:44120"/>
        <dbReference type="ChEBI" id="CHEBI:50058"/>
        <dbReference type="EC" id="1.8.4.11"/>
    </reaction>
</comment>
<comment type="similarity">
    <text evidence="4">Belongs to the MsrA Met sulfoxide reductase family.</text>
</comment>
<dbReference type="eggNOG" id="COG0225">
    <property type="taxonomic scope" value="Bacteria"/>
</dbReference>
<comment type="function">
    <text evidence="4">Has an important function as a repair enzyme for proteins that have been inactivated by oxidation. Catalyzes the reversible oxidation-reduction of methionine sulfoxide in proteins to methionine.</text>
</comment>
<dbReference type="InterPro" id="IPR036509">
    <property type="entry name" value="Met_Sox_Rdtase_MsrA_sf"/>
</dbReference>
<keyword evidence="1 4" id="KW-0560">Oxidoreductase</keyword>
<protein>
    <recommendedName>
        <fullName evidence="4">Peptide methionine sulfoxide reductase MsrA</fullName>
        <shortName evidence="4">Protein-methionine-S-oxide reductase</shortName>
        <ecNumber evidence="4">1.8.4.11</ecNumber>
    </recommendedName>
    <alternativeName>
        <fullName evidence="4">Peptide-methionine (S)-S-oxide reductase</fullName>
        <shortName evidence="4">Peptide Met(O) reductase</shortName>
    </alternativeName>
</protein>
<proteinExistence type="inferred from homology"/>
<dbReference type="EMBL" id="AMZN01000066">
    <property type="protein sequence ID" value="ELR69815.1"/>
    <property type="molecule type" value="Genomic_DNA"/>
</dbReference>
<dbReference type="RefSeq" id="WP_009581706.1">
    <property type="nucleotide sequence ID" value="NZ_AMZN01000066.1"/>
</dbReference>
<dbReference type="GO" id="GO:0008113">
    <property type="term" value="F:peptide-methionine (S)-S-oxide reductase activity"/>
    <property type="evidence" value="ECO:0007669"/>
    <property type="project" value="UniProtKB-UniRule"/>
</dbReference>
<sequence length="221" mass="25357">MKLMFRSLVIVLSFCSLIFCTAKENSTQDATKRHIDSGILARLDTAIFASGCFWCTEAVFERIKGVEDVVSGYSGGTKSSPTYEEVSAGLTNYAEAVRVLYDPQVVTYLELVEMFFASHDPTQLNRQGPDIGKQYRSAIFYKNESEKSTAEEVMQKLTNSGKYDKPIVTEITKFTSFYEAETYHQNYYELHPDQPYVASVSRPKVEKFMKEYKHKLKEKYR</sequence>
<feature type="chain" id="PRO_5003993269" description="Peptide methionine sulfoxide reductase MsrA" evidence="5">
    <location>
        <begin position="23"/>
        <end position="221"/>
    </location>
</feature>
<organism evidence="7 8">
    <name type="scientific">Fulvivirga imtechensis AK7</name>
    <dbReference type="NCBI Taxonomy" id="1237149"/>
    <lineage>
        <taxon>Bacteria</taxon>
        <taxon>Pseudomonadati</taxon>
        <taxon>Bacteroidota</taxon>
        <taxon>Cytophagia</taxon>
        <taxon>Cytophagales</taxon>
        <taxon>Fulvivirgaceae</taxon>
        <taxon>Fulvivirga</taxon>
    </lineage>
</organism>
<dbReference type="SUPFAM" id="SSF55068">
    <property type="entry name" value="Peptide methionine sulfoxide reductase"/>
    <property type="match status" value="1"/>
</dbReference>
<dbReference type="HAMAP" id="MF_01401">
    <property type="entry name" value="MsrA"/>
    <property type="match status" value="1"/>
</dbReference>
<keyword evidence="8" id="KW-1185">Reference proteome</keyword>
<dbReference type="STRING" id="1237149.C900_04518"/>
<dbReference type="AlphaFoldDB" id="L8JLZ0"/>
<dbReference type="OrthoDB" id="4174719at2"/>
<keyword evidence="5" id="KW-0732">Signal</keyword>
<evidence type="ECO:0000256" key="3">
    <source>
        <dbReference type="ARBA" id="ARBA00048782"/>
    </source>
</evidence>
<gene>
    <name evidence="4" type="primary">msrA</name>
    <name evidence="7" type="ORF">C900_04518</name>
</gene>
<evidence type="ECO:0000256" key="5">
    <source>
        <dbReference type="SAM" id="SignalP"/>
    </source>
</evidence>
<comment type="caution">
    <text evidence="7">The sequence shown here is derived from an EMBL/GenBank/DDBJ whole genome shotgun (WGS) entry which is preliminary data.</text>
</comment>
<name>L8JLZ0_9BACT</name>
<accession>L8JLZ0</accession>
<comment type="catalytic activity">
    <reaction evidence="3 4">
        <text>[thioredoxin]-disulfide + L-methionine + H2O = L-methionine (S)-S-oxide + [thioredoxin]-dithiol</text>
        <dbReference type="Rhea" id="RHEA:19993"/>
        <dbReference type="Rhea" id="RHEA-COMP:10698"/>
        <dbReference type="Rhea" id="RHEA-COMP:10700"/>
        <dbReference type="ChEBI" id="CHEBI:15377"/>
        <dbReference type="ChEBI" id="CHEBI:29950"/>
        <dbReference type="ChEBI" id="CHEBI:50058"/>
        <dbReference type="ChEBI" id="CHEBI:57844"/>
        <dbReference type="ChEBI" id="CHEBI:58772"/>
        <dbReference type="EC" id="1.8.4.11"/>
    </reaction>
</comment>
<feature type="domain" description="Peptide methionine sulphoxide reductase MsrA" evidence="6">
    <location>
        <begin position="45"/>
        <end position="196"/>
    </location>
</feature>
<evidence type="ECO:0000259" key="6">
    <source>
        <dbReference type="Pfam" id="PF01625"/>
    </source>
</evidence>
<dbReference type="Gene3D" id="3.30.1060.10">
    <property type="entry name" value="Peptide methionine sulphoxide reductase MsrA"/>
    <property type="match status" value="1"/>
</dbReference>
<evidence type="ECO:0000313" key="7">
    <source>
        <dbReference type="EMBL" id="ELR69815.1"/>
    </source>
</evidence>
<evidence type="ECO:0000256" key="4">
    <source>
        <dbReference type="HAMAP-Rule" id="MF_01401"/>
    </source>
</evidence>
<feature type="signal peptide" evidence="5">
    <location>
        <begin position="1"/>
        <end position="22"/>
    </location>
</feature>
<evidence type="ECO:0000313" key="8">
    <source>
        <dbReference type="Proteomes" id="UP000011135"/>
    </source>
</evidence>
<dbReference type="Proteomes" id="UP000011135">
    <property type="component" value="Unassembled WGS sequence"/>
</dbReference>
<feature type="active site" evidence="4">
    <location>
        <position position="52"/>
    </location>
</feature>
<dbReference type="EC" id="1.8.4.11" evidence="4"/>
<dbReference type="PANTHER" id="PTHR43774:SF1">
    <property type="entry name" value="PEPTIDE METHIONINE SULFOXIDE REDUCTASE MSRA 2"/>
    <property type="match status" value="1"/>
</dbReference>
<dbReference type="PANTHER" id="PTHR43774">
    <property type="entry name" value="PEPTIDE METHIONINE SULFOXIDE REDUCTASE"/>
    <property type="match status" value="1"/>
</dbReference>
<reference evidence="7 8" key="1">
    <citation type="submission" date="2012-12" db="EMBL/GenBank/DDBJ databases">
        <title>Genome assembly of Fulvivirga imtechensis AK7.</title>
        <authorList>
            <person name="Nupur N."/>
            <person name="Khatri I."/>
            <person name="Kumar R."/>
            <person name="Subramanian S."/>
            <person name="Pinnaka A."/>
        </authorList>
    </citation>
    <scope>NUCLEOTIDE SEQUENCE [LARGE SCALE GENOMIC DNA]</scope>
    <source>
        <strain evidence="7 8">AK7</strain>
    </source>
</reference>
<dbReference type="NCBIfam" id="TIGR00401">
    <property type="entry name" value="msrA"/>
    <property type="match status" value="1"/>
</dbReference>
<evidence type="ECO:0000256" key="1">
    <source>
        <dbReference type="ARBA" id="ARBA00023002"/>
    </source>
</evidence>
<dbReference type="GO" id="GO:0033744">
    <property type="term" value="F:L-methionine:thioredoxin-disulfide S-oxidoreductase activity"/>
    <property type="evidence" value="ECO:0007669"/>
    <property type="project" value="RHEA"/>
</dbReference>
<dbReference type="PATRIC" id="fig|1237149.3.peg.4033"/>
<dbReference type="Pfam" id="PF01625">
    <property type="entry name" value="PMSR"/>
    <property type="match status" value="1"/>
</dbReference>
<evidence type="ECO:0000256" key="2">
    <source>
        <dbReference type="ARBA" id="ARBA00047806"/>
    </source>
</evidence>
<dbReference type="InterPro" id="IPR002569">
    <property type="entry name" value="Met_Sox_Rdtase_MsrA_dom"/>
</dbReference>